<sequence length="119" mass="13663">MENNLNYLDQKAPELKRLMTEFTKSKDVEADPNEPDVGLNKDRNLTPAQANKRVWDEAATTVVAGDWEMTNCTLQDLALDFEDEDYDGLEPEDMEWPQYSAYDSDDEAIYEDPTGFGRM</sequence>
<gene>
    <name evidence="2" type="ORF">SEMRO_3027_G342370.1</name>
</gene>
<feature type="non-terminal residue" evidence="2">
    <location>
        <position position="119"/>
    </location>
</feature>
<evidence type="ECO:0000313" key="3">
    <source>
        <dbReference type="Proteomes" id="UP001153069"/>
    </source>
</evidence>
<protein>
    <submittedName>
        <fullName evidence="2">Uncharacterized protein</fullName>
    </submittedName>
</protein>
<organism evidence="2 3">
    <name type="scientific">Seminavis robusta</name>
    <dbReference type="NCBI Taxonomy" id="568900"/>
    <lineage>
        <taxon>Eukaryota</taxon>
        <taxon>Sar</taxon>
        <taxon>Stramenopiles</taxon>
        <taxon>Ochrophyta</taxon>
        <taxon>Bacillariophyta</taxon>
        <taxon>Bacillariophyceae</taxon>
        <taxon>Bacillariophycidae</taxon>
        <taxon>Naviculales</taxon>
        <taxon>Naviculaceae</taxon>
        <taxon>Seminavis</taxon>
    </lineage>
</organism>
<accession>A0A9N8HXC0</accession>
<dbReference type="EMBL" id="CAICTM010003025">
    <property type="protein sequence ID" value="CAB9530753.1"/>
    <property type="molecule type" value="Genomic_DNA"/>
</dbReference>
<name>A0A9N8HXC0_9STRA</name>
<evidence type="ECO:0000313" key="2">
    <source>
        <dbReference type="EMBL" id="CAB9530753.1"/>
    </source>
</evidence>
<reference evidence="2" key="1">
    <citation type="submission" date="2020-06" db="EMBL/GenBank/DDBJ databases">
        <authorList>
            <consortium name="Plant Systems Biology data submission"/>
        </authorList>
    </citation>
    <scope>NUCLEOTIDE SEQUENCE</scope>
    <source>
        <strain evidence="2">D6</strain>
    </source>
</reference>
<comment type="caution">
    <text evidence="2">The sequence shown here is derived from an EMBL/GenBank/DDBJ whole genome shotgun (WGS) entry which is preliminary data.</text>
</comment>
<evidence type="ECO:0000256" key="1">
    <source>
        <dbReference type="SAM" id="MobiDB-lite"/>
    </source>
</evidence>
<proteinExistence type="predicted"/>
<dbReference type="Proteomes" id="UP001153069">
    <property type="component" value="Unassembled WGS sequence"/>
</dbReference>
<dbReference type="AlphaFoldDB" id="A0A9N8HXC0"/>
<keyword evidence="3" id="KW-1185">Reference proteome</keyword>
<feature type="region of interest" description="Disordered" evidence="1">
    <location>
        <begin position="24"/>
        <end position="43"/>
    </location>
</feature>